<sequence>MASSSSASAAANLTAALGAPPTEKLTRQNHLFWKAQVLPALRGAQVMELLDGSDEAPPKTLEVEDTNNKKTNVPNSAYGVWLARDQAVLSFLVKGLDQDLLSQVIGLEHAHQVWSTIEGLFMSQSRSRVNMLRGALANTKKNDLTVAQFISKMRGFASELAAAGKIVDDDELKGYILGGLQGPYTPFVASMNAVPNTTLTDMCSQLQAFDDREGILAEASQVAPVFQSSANIAQRPRSDDFRRDGGGYRDEGGYRDGGGYRGRCDDYRHDDRRDDRGQYRDRRDDRGYRRDDRGGGQYRRDDGQRRDGGGGLGRDDRGAPKGGRGRGRTPTRFVDTTCQICTKHGHPANECWWRYSDRDDEDDRRNEKGAYGVDTNWYMDTSATDHITGQLNKLHTQDNYKGHDQVADDTPEDSSSNSAETGENSSSNGADMDTQKNSPGADPHADSTATEPSSGSESSSSSAPDRTPGATSRPASVVADTAGDRTGVSSDGLGGRTSSPGARSPSLSSRGAPGSATTESSPDSDAVAVSSARVHGSSVAAPSAAALETHQYRTRLQQGIKKPKTYTDGTIRYGLLSAAGEPNNLTEALEDTNWKHAMDE</sequence>
<evidence type="ECO:0000313" key="3">
    <source>
        <dbReference type="EMBL" id="KAK1696695.1"/>
    </source>
</evidence>
<dbReference type="EMBL" id="JAUUTY010000001">
    <property type="protein sequence ID" value="KAK1696695.1"/>
    <property type="molecule type" value="Genomic_DNA"/>
</dbReference>
<dbReference type="Proteomes" id="UP001231189">
    <property type="component" value="Unassembled WGS sequence"/>
</dbReference>
<evidence type="ECO:0000313" key="2">
    <source>
        <dbReference type="EMBL" id="KAK1696692.1"/>
    </source>
</evidence>
<evidence type="ECO:0000313" key="4">
    <source>
        <dbReference type="Proteomes" id="UP001231189"/>
    </source>
</evidence>
<dbReference type="AlphaFoldDB" id="A0AAD8X5V3"/>
<dbReference type="Pfam" id="PF14223">
    <property type="entry name" value="Retrotran_gag_2"/>
    <property type="match status" value="1"/>
</dbReference>
<feature type="compositionally biased region" description="Polar residues" evidence="1">
    <location>
        <begin position="413"/>
        <end position="429"/>
    </location>
</feature>
<feature type="compositionally biased region" description="Basic and acidic residues" evidence="1">
    <location>
        <begin position="236"/>
        <end position="254"/>
    </location>
</feature>
<comment type="caution">
    <text evidence="3">The sequence shown here is derived from an EMBL/GenBank/DDBJ whole genome shotgun (WGS) entry which is preliminary data.</text>
</comment>
<feature type="compositionally biased region" description="Low complexity" evidence="1">
    <location>
        <begin position="498"/>
        <end position="532"/>
    </location>
</feature>
<evidence type="ECO:0000256" key="1">
    <source>
        <dbReference type="SAM" id="MobiDB-lite"/>
    </source>
</evidence>
<organism evidence="3 4">
    <name type="scientific">Lolium multiflorum</name>
    <name type="common">Italian ryegrass</name>
    <name type="synonym">Lolium perenne subsp. multiflorum</name>
    <dbReference type="NCBI Taxonomy" id="4521"/>
    <lineage>
        <taxon>Eukaryota</taxon>
        <taxon>Viridiplantae</taxon>
        <taxon>Streptophyta</taxon>
        <taxon>Embryophyta</taxon>
        <taxon>Tracheophyta</taxon>
        <taxon>Spermatophyta</taxon>
        <taxon>Magnoliopsida</taxon>
        <taxon>Liliopsida</taxon>
        <taxon>Poales</taxon>
        <taxon>Poaceae</taxon>
        <taxon>BOP clade</taxon>
        <taxon>Pooideae</taxon>
        <taxon>Poodae</taxon>
        <taxon>Poeae</taxon>
        <taxon>Poeae Chloroplast Group 2 (Poeae type)</taxon>
        <taxon>Loliodinae</taxon>
        <taxon>Loliinae</taxon>
        <taxon>Lolium</taxon>
    </lineage>
</organism>
<accession>A0AAD8X5V3</accession>
<dbReference type="EMBL" id="JAUUTY010000001">
    <property type="protein sequence ID" value="KAK1696692.1"/>
    <property type="molecule type" value="Genomic_DNA"/>
</dbReference>
<reference evidence="3" key="1">
    <citation type="submission" date="2023-07" db="EMBL/GenBank/DDBJ databases">
        <title>A chromosome-level genome assembly of Lolium multiflorum.</title>
        <authorList>
            <person name="Chen Y."/>
            <person name="Copetti D."/>
            <person name="Kolliker R."/>
            <person name="Studer B."/>
        </authorList>
    </citation>
    <scope>NUCLEOTIDE SEQUENCE</scope>
    <source>
        <strain evidence="3">02402/16</strain>
        <tissue evidence="3">Leaf</tissue>
    </source>
</reference>
<protein>
    <recommendedName>
        <fullName evidence="5">Retrotransposon gag domain-containing protein</fullName>
    </recommendedName>
</protein>
<feature type="compositionally biased region" description="Low complexity" evidence="1">
    <location>
        <begin position="447"/>
        <end position="464"/>
    </location>
</feature>
<dbReference type="PANTHER" id="PTHR47481:SF31">
    <property type="entry name" value="OS01G0873500 PROTEIN"/>
    <property type="match status" value="1"/>
</dbReference>
<gene>
    <name evidence="2" type="ORF">QYE76_013389</name>
    <name evidence="3" type="ORF">QYE76_013392</name>
</gene>
<evidence type="ECO:0008006" key="5">
    <source>
        <dbReference type="Google" id="ProtNLM"/>
    </source>
</evidence>
<name>A0AAD8X5V3_LOLMU</name>
<feature type="region of interest" description="Disordered" evidence="1">
    <location>
        <begin position="227"/>
        <end position="331"/>
    </location>
</feature>
<dbReference type="PANTHER" id="PTHR47481">
    <property type="match status" value="1"/>
</dbReference>
<feature type="compositionally biased region" description="Basic and acidic residues" evidence="1">
    <location>
        <begin position="262"/>
        <end position="319"/>
    </location>
</feature>
<feature type="region of interest" description="Disordered" evidence="1">
    <location>
        <begin position="401"/>
        <end position="543"/>
    </location>
</feature>
<proteinExistence type="predicted"/>
<keyword evidence="4" id="KW-1185">Reference proteome</keyword>